<dbReference type="UniPathway" id="UPA00148"/>
<dbReference type="EC" id="3.7.1.12" evidence="8"/>
<keyword evidence="3 8" id="KW-0489">Methyltransferase</keyword>
<accession>A0A7W6CY41</accession>
<organism evidence="8 9">
    <name type="scientific">Hansschlegelia beijingensis</name>
    <dbReference type="NCBI Taxonomy" id="1133344"/>
    <lineage>
        <taxon>Bacteria</taxon>
        <taxon>Pseudomonadati</taxon>
        <taxon>Pseudomonadota</taxon>
        <taxon>Alphaproteobacteria</taxon>
        <taxon>Hyphomicrobiales</taxon>
        <taxon>Methylopilaceae</taxon>
        <taxon>Hansschlegelia</taxon>
    </lineage>
</organism>
<dbReference type="CDD" id="cd11646">
    <property type="entry name" value="Precorrin_3B_C17_MT"/>
    <property type="match status" value="1"/>
</dbReference>
<sequence length="560" mass="59126">MSRPAIIVFNVSGVATARRAADAVSGETFGLAGRVDQVDRTFEDSSALVAELFRAGRPIVGVCAAGILVRLVAPLLQDKRAEPPVLAVSDDGALVVPLLGGLVGGDALARSLANALGGTAAITGAGARRFGVILEAPPEGYVLANPDDAKSVTARLLAGERARLEGGAPWIRDSDLPLDAEGRVLLRVDASATAAPAEGLLYRPKVVLAEFNRPDEATLVRLDEALARLEIAPEALALATAPEGAPIHHRFVERLAERGIPLRVVASRIEQGELLHGEPGLRIHRFAEPVSPDAFGRALGRVTVVGLGPGERDWLTPEASAALDRASDLVGYEVYLAMVPERPGQRRHGSDNRVEIERARAALVLAGQGREVAVVSSGDAGIFGMAAAVMEALAAEPARWPNVTVEVAPGVSAMQAAAARLGAPLGHDFAVISLSNLLKPWEIIAKRLEAAARADFVLALYNPTSRSRQPQFEAALDVLRRHRAPETVVALARNVGREGESLTIITLGALDPNDVDMRTLVLVGSSRSRVFARADGRPWMFTPRVYEAAPASETQEPLAL</sequence>
<protein>
    <submittedName>
        <fullName evidence="8">Cobalt-precorrin 5A hydrolase/precorrin-3B C17-methyltransferase</fullName>
        <ecNumber evidence="8">2.1.1.131</ecNumber>
        <ecNumber evidence="8">3.7.1.12</ecNumber>
    </submittedName>
</protein>
<dbReference type="InterPro" id="IPR006363">
    <property type="entry name" value="Cbl_synth_CobJ/CibH_dom"/>
</dbReference>
<comment type="caution">
    <text evidence="8">The sequence shown here is derived from an EMBL/GenBank/DDBJ whole genome shotgun (WGS) entry which is preliminary data.</text>
</comment>
<dbReference type="InterPro" id="IPR035996">
    <property type="entry name" value="4pyrrol_Methylase_sf"/>
</dbReference>
<dbReference type="EC" id="2.1.1.131" evidence="8"/>
<evidence type="ECO:0000256" key="4">
    <source>
        <dbReference type="ARBA" id="ARBA00022679"/>
    </source>
</evidence>
<proteinExistence type="predicted"/>
<dbReference type="NCBIfam" id="TIGR01466">
    <property type="entry name" value="cobJ_cbiH"/>
    <property type="match status" value="1"/>
</dbReference>
<evidence type="ECO:0000259" key="7">
    <source>
        <dbReference type="Pfam" id="PF11760"/>
    </source>
</evidence>
<keyword evidence="2" id="KW-0169">Cobalamin biosynthesis</keyword>
<dbReference type="AlphaFoldDB" id="A0A7W6CY41"/>
<dbReference type="SUPFAM" id="SSF53790">
    <property type="entry name" value="Tetrapyrrole methylase"/>
    <property type="match status" value="1"/>
</dbReference>
<evidence type="ECO:0000313" key="8">
    <source>
        <dbReference type="EMBL" id="MBB3972397.1"/>
    </source>
</evidence>
<evidence type="ECO:0000313" key="9">
    <source>
        <dbReference type="Proteomes" id="UP000528964"/>
    </source>
</evidence>
<dbReference type="SUPFAM" id="SSF159672">
    <property type="entry name" value="CbiG N-terminal domain-like"/>
    <property type="match status" value="1"/>
</dbReference>
<evidence type="ECO:0000256" key="3">
    <source>
        <dbReference type="ARBA" id="ARBA00022603"/>
    </source>
</evidence>
<evidence type="ECO:0000256" key="5">
    <source>
        <dbReference type="ARBA" id="ARBA00022691"/>
    </source>
</evidence>
<dbReference type="Gene3D" id="3.30.950.10">
    <property type="entry name" value="Methyltransferase, Cobalt-precorrin-4 Transmethylase, Domain 2"/>
    <property type="match status" value="1"/>
</dbReference>
<evidence type="ECO:0000256" key="1">
    <source>
        <dbReference type="ARBA" id="ARBA00004953"/>
    </source>
</evidence>
<dbReference type="InterPro" id="IPR038029">
    <property type="entry name" value="GbiG_N_sf"/>
</dbReference>
<dbReference type="EMBL" id="JACIDR010000001">
    <property type="protein sequence ID" value="MBB3972397.1"/>
    <property type="molecule type" value="Genomic_DNA"/>
</dbReference>
<keyword evidence="9" id="KW-1185">Reference proteome</keyword>
<feature type="domain" description="Cobalamin synthesis G N-terminal" evidence="7">
    <location>
        <begin position="48"/>
        <end position="125"/>
    </location>
</feature>
<keyword evidence="8" id="KW-0378">Hydrolase</keyword>
<dbReference type="InterPro" id="IPR014777">
    <property type="entry name" value="4pyrrole_Mease_sub1"/>
</dbReference>
<dbReference type="GO" id="GO:0043779">
    <property type="term" value="F:cobalt-precorrin-5A acetaldehyde-lyase activity"/>
    <property type="evidence" value="ECO:0007669"/>
    <property type="project" value="UniProtKB-EC"/>
</dbReference>
<dbReference type="GO" id="GO:0009236">
    <property type="term" value="P:cobalamin biosynthetic process"/>
    <property type="evidence" value="ECO:0007669"/>
    <property type="project" value="UniProtKB-UniPathway"/>
</dbReference>
<dbReference type="Gene3D" id="3.40.1010.10">
    <property type="entry name" value="Cobalt-precorrin-4 Transmethylase, Domain 1"/>
    <property type="match status" value="1"/>
</dbReference>
<dbReference type="InterPro" id="IPR021744">
    <property type="entry name" value="CbiG_N"/>
</dbReference>
<keyword evidence="5" id="KW-0949">S-adenosyl-L-methionine</keyword>
<dbReference type="PANTHER" id="PTHR47036">
    <property type="entry name" value="COBALT-FACTOR III C(17)-METHYLTRANSFERASE-RELATED"/>
    <property type="match status" value="1"/>
</dbReference>
<dbReference type="RefSeq" id="WP_183394177.1">
    <property type="nucleotide sequence ID" value="NZ_JACIDR010000001.1"/>
</dbReference>
<keyword evidence="4 8" id="KW-0808">Transferase</keyword>
<feature type="domain" description="Tetrapyrrole methylase" evidence="6">
    <location>
        <begin position="301"/>
        <end position="510"/>
    </location>
</feature>
<dbReference type="Pfam" id="PF11760">
    <property type="entry name" value="CbiG_N"/>
    <property type="match status" value="1"/>
</dbReference>
<evidence type="ECO:0000259" key="6">
    <source>
        <dbReference type="Pfam" id="PF00590"/>
    </source>
</evidence>
<dbReference type="Gene3D" id="3.40.50.11220">
    <property type="match status" value="1"/>
</dbReference>
<comment type="pathway">
    <text evidence="1">Cofactor biosynthesis; adenosylcobalamin biosynthesis.</text>
</comment>
<dbReference type="InterPro" id="IPR014776">
    <property type="entry name" value="4pyrrole_Mease_sub2"/>
</dbReference>
<dbReference type="PANTHER" id="PTHR47036:SF1">
    <property type="entry name" value="COBALT-FACTOR III C(17)-METHYLTRANSFERASE-RELATED"/>
    <property type="match status" value="1"/>
</dbReference>
<dbReference type="Pfam" id="PF00590">
    <property type="entry name" value="TP_methylase"/>
    <property type="match status" value="1"/>
</dbReference>
<dbReference type="InterPro" id="IPR000878">
    <property type="entry name" value="4pyrrol_Mease"/>
</dbReference>
<dbReference type="Proteomes" id="UP000528964">
    <property type="component" value="Unassembled WGS sequence"/>
</dbReference>
<dbReference type="GO" id="GO:0032259">
    <property type="term" value="P:methylation"/>
    <property type="evidence" value="ECO:0007669"/>
    <property type="project" value="UniProtKB-KW"/>
</dbReference>
<dbReference type="InterPro" id="IPR051810">
    <property type="entry name" value="Precorrin_MeTrfase"/>
</dbReference>
<dbReference type="GO" id="GO:0030789">
    <property type="term" value="F:precorrin-3B C17-methyltransferase activity"/>
    <property type="evidence" value="ECO:0007669"/>
    <property type="project" value="UniProtKB-EC"/>
</dbReference>
<evidence type="ECO:0000256" key="2">
    <source>
        <dbReference type="ARBA" id="ARBA00022573"/>
    </source>
</evidence>
<reference evidence="8 9" key="1">
    <citation type="submission" date="2020-08" db="EMBL/GenBank/DDBJ databases">
        <title>Genomic Encyclopedia of Type Strains, Phase IV (KMG-IV): sequencing the most valuable type-strain genomes for metagenomic binning, comparative biology and taxonomic classification.</title>
        <authorList>
            <person name="Goeker M."/>
        </authorList>
    </citation>
    <scope>NUCLEOTIDE SEQUENCE [LARGE SCALE GENOMIC DNA]</scope>
    <source>
        <strain evidence="8 9">DSM 25481</strain>
    </source>
</reference>
<name>A0A7W6CY41_9HYPH</name>
<gene>
    <name evidence="8" type="ORF">GGR24_001030</name>
</gene>